<gene>
    <name evidence="12" type="ORF">JKL49_01185</name>
</gene>
<dbReference type="InterPro" id="IPR036097">
    <property type="entry name" value="HisK_dim/P_sf"/>
</dbReference>
<dbReference type="SMART" id="SM00304">
    <property type="entry name" value="HAMP"/>
    <property type="match status" value="1"/>
</dbReference>
<keyword evidence="9" id="KW-0812">Transmembrane</keyword>
<evidence type="ECO:0000313" key="12">
    <source>
        <dbReference type="EMBL" id="QQZ50362.1"/>
    </source>
</evidence>
<evidence type="ECO:0000259" key="11">
    <source>
        <dbReference type="PROSITE" id="PS50885"/>
    </source>
</evidence>
<dbReference type="EMBL" id="CP068570">
    <property type="protein sequence ID" value="QQZ50362.1"/>
    <property type="molecule type" value="Genomic_DNA"/>
</dbReference>
<evidence type="ECO:0000256" key="5">
    <source>
        <dbReference type="ARBA" id="ARBA00022741"/>
    </source>
</evidence>
<accession>A0A974P3N2</accession>
<keyword evidence="9" id="KW-1133">Transmembrane helix</keyword>
<evidence type="ECO:0000256" key="2">
    <source>
        <dbReference type="ARBA" id="ARBA00012438"/>
    </source>
</evidence>
<keyword evidence="9" id="KW-0472">Membrane</keyword>
<dbReference type="InterPro" id="IPR005467">
    <property type="entry name" value="His_kinase_dom"/>
</dbReference>
<keyword evidence="3" id="KW-0597">Phosphoprotein</keyword>
<evidence type="ECO:0000256" key="9">
    <source>
        <dbReference type="SAM" id="Phobius"/>
    </source>
</evidence>
<dbReference type="CDD" id="cd06225">
    <property type="entry name" value="HAMP"/>
    <property type="match status" value="1"/>
</dbReference>
<name>A0A974P3N2_9CAUL</name>
<dbReference type="FunFam" id="1.10.287.130:FF:000002">
    <property type="entry name" value="Two-component osmosensing histidine kinase"/>
    <property type="match status" value="1"/>
</dbReference>
<keyword evidence="5" id="KW-0547">Nucleotide-binding</keyword>
<sequence length="278" mass="29967">MLAALEAGAPVDGPALNHAMIQSLRSLMDIVGVTFDLTAEHATRQVQAAERQVRLAIAMMAIACAFGLLSAAFIVGRVVRPMARITQAMGAVAAGDLDSEIPYEFREDEIGRLAQALGVFRRGAQERREMEDVLVRSQVAKEAAESANKMKSQFLANMSHEIRTPLNGVLGMVQVMEREELAPDQRERLHIIRDSGAGLLQVLNDVLDISKIEAGKLDLAPVEFDIETLATRTVSTFTGAATAKRLDLEATVDLDATGVWLGTPTASARSCRTCSPTP</sequence>
<dbReference type="Pfam" id="PF00512">
    <property type="entry name" value="HisKA"/>
    <property type="match status" value="1"/>
</dbReference>
<dbReference type="PROSITE" id="PS50885">
    <property type="entry name" value="HAMP"/>
    <property type="match status" value="1"/>
</dbReference>
<dbReference type="SUPFAM" id="SSF158472">
    <property type="entry name" value="HAMP domain-like"/>
    <property type="match status" value="1"/>
</dbReference>
<evidence type="ECO:0000256" key="6">
    <source>
        <dbReference type="ARBA" id="ARBA00022777"/>
    </source>
</evidence>
<dbReference type="Gene3D" id="6.10.340.10">
    <property type="match status" value="1"/>
</dbReference>
<dbReference type="Pfam" id="PF00672">
    <property type="entry name" value="HAMP"/>
    <property type="match status" value="1"/>
</dbReference>
<dbReference type="InterPro" id="IPR003660">
    <property type="entry name" value="HAMP_dom"/>
</dbReference>
<dbReference type="SMART" id="SM00388">
    <property type="entry name" value="HisKA"/>
    <property type="match status" value="1"/>
</dbReference>
<keyword evidence="8" id="KW-0902">Two-component regulatory system</keyword>
<evidence type="ECO:0000256" key="1">
    <source>
        <dbReference type="ARBA" id="ARBA00000085"/>
    </source>
</evidence>
<dbReference type="PANTHER" id="PTHR45339:SF3">
    <property type="entry name" value="HISTIDINE KINASE"/>
    <property type="match status" value="1"/>
</dbReference>
<evidence type="ECO:0000256" key="8">
    <source>
        <dbReference type="ARBA" id="ARBA00023012"/>
    </source>
</evidence>
<dbReference type="Gene3D" id="1.10.287.130">
    <property type="match status" value="1"/>
</dbReference>
<reference evidence="12" key="1">
    <citation type="submission" date="2021-01" db="EMBL/GenBank/DDBJ databases">
        <title>Genome sequence of Phenylobacterium sp. 20VBR1 isolated from a valley glaceir, Ny-Alesund, Svalbard.</title>
        <authorList>
            <person name="Thomas F.A."/>
            <person name="Krishnan K.P."/>
            <person name="Sinha R.K."/>
        </authorList>
    </citation>
    <scope>NUCLEOTIDE SEQUENCE</scope>
    <source>
        <strain evidence="12">20VBR1</strain>
    </source>
</reference>
<evidence type="ECO:0000256" key="7">
    <source>
        <dbReference type="ARBA" id="ARBA00022840"/>
    </source>
</evidence>
<feature type="domain" description="Histidine kinase" evidence="10">
    <location>
        <begin position="157"/>
        <end position="248"/>
    </location>
</feature>
<feature type="domain" description="HAMP" evidence="11">
    <location>
        <begin position="76"/>
        <end position="129"/>
    </location>
</feature>
<organism evidence="12">
    <name type="scientific">Phenylobacterium glaciei</name>
    <dbReference type="NCBI Taxonomy" id="2803784"/>
    <lineage>
        <taxon>Bacteria</taxon>
        <taxon>Pseudomonadati</taxon>
        <taxon>Pseudomonadota</taxon>
        <taxon>Alphaproteobacteria</taxon>
        <taxon>Caulobacterales</taxon>
        <taxon>Caulobacteraceae</taxon>
        <taxon>Phenylobacterium</taxon>
    </lineage>
</organism>
<dbReference type="EC" id="2.7.13.3" evidence="2"/>
<dbReference type="CDD" id="cd00082">
    <property type="entry name" value="HisKA"/>
    <property type="match status" value="1"/>
</dbReference>
<proteinExistence type="predicted"/>
<dbReference type="PANTHER" id="PTHR45339">
    <property type="entry name" value="HYBRID SIGNAL TRANSDUCTION HISTIDINE KINASE J"/>
    <property type="match status" value="1"/>
</dbReference>
<dbReference type="GO" id="GO:0000155">
    <property type="term" value="F:phosphorelay sensor kinase activity"/>
    <property type="evidence" value="ECO:0007669"/>
    <property type="project" value="InterPro"/>
</dbReference>
<dbReference type="SUPFAM" id="SSF47384">
    <property type="entry name" value="Homodimeric domain of signal transducing histidine kinase"/>
    <property type="match status" value="1"/>
</dbReference>
<evidence type="ECO:0000256" key="3">
    <source>
        <dbReference type="ARBA" id="ARBA00022553"/>
    </source>
</evidence>
<keyword evidence="4" id="KW-0808">Transferase</keyword>
<evidence type="ECO:0000259" key="10">
    <source>
        <dbReference type="PROSITE" id="PS50109"/>
    </source>
</evidence>
<dbReference type="InterPro" id="IPR003661">
    <property type="entry name" value="HisK_dim/P_dom"/>
</dbReference>
<dbReference type="PROSITE" id="PS50109">
    <property type="entry name" value="HIS_KIN"/>
    <property type="match status" value="1"/>
</dbReference>
<dbReference type="GO" id="GO:0005524">
    <property type="term" value="F:ATP binding"/>
    <property type="evidence" value="ECO:0007669"/>
    <property type="project" value="UniProtKB-KW"/>
</dbReference>
<dbReference type="GO" id="GO:0016020">
    <property type="term" value="C:membrane"/>
    <property type="evidence" value="ECO:0007669"/>
    <property type="project" value="InterPro"/>
</dbReference>
<protein>
    <recommendedName>
        <fullName evidence="2">histidine kinase</fullName>
        <ecNumber evidence="2">2.7.13.3</ecNumber>
    </recommendedName>
</protein>
<feature type="transmembrane region" description="Helical" evidence="9">
    <location>
        <begin position="55"/>
        <end position="79"/>
    </location>
</feature>
<keyword evidence="6" id="KW-0418">Kinase</keyword>
<evidence type="ECO:0000256" key="4">
    <source>
        <dbReference type="ARBA" id="ARBA00022679"/>
    </source>
</evidence>
<comment type="catalytic activity">
    <reaction evidence="1">
        <text>ATP + protein L-histidine = ADP + protein N-phospho-L-histidine.</text>
        <dbReference type="EC" id="2.7.13.3"/>
    </reaction>
</comment>
<keyword evidence="7" id="KW-0067">ATP-binding</keyword>
<dbReference type="AlphaFoldDB" id="A0A974P3N2"/>